<accession>A0A645G148</accession>
<dbReference type="EMBL" id="VSSQ01068332">
    <property type="protein sequence ID" value="MPN20541.1"/>
    <property type="molecule type" value="Genomic_DNA"/>
</dbReference>
<dbReference type="AlphaFoldDB" id="A0A645G148"/>
<comment type="caution">
    <text evidence="2">The sequence shown here is derived from an EMBL/GenBank/DDBJ whole genome shotgun (WGS) entry which is preliminary data.</text>
</comment>
<evidence type="ECO:0000256" key="1">
    <source>
        <dbReference type="SAM" id="MobiDB-lite"/>
    </source>
</evidence>
<name>A0A645G148_9ZZZZ</name>
<protein>
    <submittedName>
        <fullName evidence="2">Uncharacterized protein</fullName>
    </submittedName>
</protein>
<evidence type="ECO:0000313" key="2">
    <source>
        <dbReference type="EMBL" id="MPN20541.1"/>
    </source>
</evidence>
<reference evidence="2" key="1">
    <citation type="submission" date="2019-08" db="EMBL/GenBank/DDBJ databases">
        <authorList>
            <person name="Kucharzyk K."/>
            <person name="Murdoch R.W."/>
            <person name="Higgins S."/>
            <person name="Loffler F."/>
        </authorList>
    </citation>
    <scope>NUCLEOTIDE SEQUENCE</scope>
</reference>
<sequence>MHDIAAAHDQHAALAQLTQLAAHLEMLFGRQPIGHAQLHDGNAGLGEHGQQHRPGSVVKTPFLVHQQG</sequence>
<gene>
    <name evidence="2" type="ORF">SDC9_167920</name>
</gene>
<proteinExistence type="predicted"/>
<feature type="region of interest" description="Disordered" evidence="1">
    <location>
        <begin position="35"/>
        <end position="68"/>
    </location>
</feature>
<organism evidence="2">
    <name type="scientific">bioreactor metagenome</name>
    <dbReference type="NCBI Taxonomy" id="1076179"/>
    <lineage>
        <taxon>unclassified sequences</taxon>
        <taxon>metagenomes</taxon>
        <taxon>ecological metagenomes</taxon>
    </lineage>
</organism>